<dbReference type="AlphaFoldDB" id="A0A1I1Q1Y3"/>
<dbReference type="STRING" id="910347.SAMN05421773_110220"/>
<sequence length="75" mass="8106">MKLQMIYKDDESGGEGCPSVYLADNGEFVVQGPQVDEATAGELRNVLPGETAVRISAEVILGAVRRFTAPDTREH</sequence>
<name>A0A1I1Q1Y3_9ACTN</name>
<proteinExistence type="predicted"/>
<protein>
    <submittedName>
        <fullName evidence="1">Uncharacterized protein</fullName>
    </submittedName>
</protein>
<gene>
    <name evidence="1" type="ORF">SAMN05421773_110220</name>
</gene>
<dbReference type="Proteomes" id="UP000199207">
    <property type="component" value="Unassembled WGS sequence"/>
</dbReference>
<reference evidence="1 2" key="1">
    <citation type="submission" date="2016-10" db="EMBL/GenBank/DDBJ databases">
        <authorList>
            <person name="de Groot N.N."/>
        </authorList>
    </citation>
    <scope>NUCLEOTIDE SEQUENCE [LARGE SCALE GENOMIC DNA]</scope>
    <source>
        <strain evidence="1 2">CGMCC 4.5739</strain>
    </source>
</reference>
<keyword evidence="2" id="KW-1185">Reference proteome</keyword>
<accession>A0A1I1Q1Y3</accession>
<evidence type="ECO:0000313" key="1">
    <source>
        <dbReference type="EMBL" id="SFD16059.1"/>
    </source>
</evidence>
<evidence type="ECO:0000313" key="2">
    <source>
        <dbReference type="Proteomes" id="UP000199207"/>
    </source>
</evidence>
<dbReference type="EMBL" id="FOLM01000010">
    <property type="protein sequence ID" value="SFD16059.1"/>
    <property type="molecule type" value="Genomic_DNA"/>
</dbReference>
<organism evidence="1 2">
    <name type="scientific">Streptomyces aidingensis</name>
    <dbReference type="NCBI Taxonomy" id="910347"/>
    <lineage>
        <taxon>Bacteria</taxon>
        <taxon>Bacillati</taxon>
        <taxon>Actinomycetota</taxon>
        <taxon>Actinomycetes</taxon>
        <taxon>Kitasatosporales</taxon>
        <taxon>Streptomycetaceae</taxon>
        <taxon>Streptomyces</taxon>
    </lineage>
</organism>
<dbReference type="OrthoDB" id="3214245at2"/>